<dbReference type="GO" id="GO:0005829">
    <property type="term" value="C:cytosol"/>
    <property type="evidence" value="ECO:0007669"/>
    <property type="project" value="TreeGrafter"/>
</dbReference>
<dbReference type="EMBL" id="NVVJ01000095">
    <property type="protein sequence ID" value="PCJ18879.1"/>
    <property type="molecule type" value="Genomic_DNA"/>
</dbReference>
<comment type="caution">
    <text evidence="6">The sequence shown here is derived from an EMBL/GenBank/DDBJ whole genome shotgun (WGS) entry which is preliminary data.</text>
</comment>
<proteinExistence type="inferred from homology"/>
<dbReference type="AlphaFoldDB" id="A0A2A5AI01"/>
<evidence type="ECO:0000259" key="5">
    <source>
        <dbReference type="Pfam" id="PF13657"/>
    </source>
</evidence>
<sequence>MFNGLPGAFNDSLPDGWGRLLFDRMLKSNDMLPNDASPLDRLAYVGHTGIGALIYDPDHGDSRPDTEVCLDTLAQQAADVLEGGVGEVIAQLLVLNGSSAGARPKAMIAVDANHKNIIYGVSDVPSTHQHWLVKFSNTEDGVDAGAVEYVYSVMAKEAGIEMMDTYLFEAEKGAGYFACKRFDRNTAEGEGRAHAHTACGILHSDFRTPALDYKDLISLTQGLTRDIREAEKMYRLAVFNVLAHNQDDHSKNFTYLMNSCGEWKLSPAYDLTFSSGPGGEQSATVCGRGKNINLADLQQLAQKTGLDKEFATQVIERVQDALSSWPTLAKEYSIHNDTAELIQKRLGVGNGAV</sequence>
<evidence type="ECO:0000259" key="4">
    <source>
        <dbReference type="Pfam" id="PF07804"/>
    </source>
</evidence>
<comment type="similarity">
    <text evidence="1">Belongs to the HipA Ser/Thr kinase family.</text>
</comment>
<dbReference type="Gene3D" id="1.10.1070.20">
    <property type="match status" value="1"/>
</dbReference>
<dbReference type="InterPro" id="IPR017508">
    <property type="entry name" value="HipA_N1"/>
</dbReference>
<dbReference type="Pfam" id="PF07804">
    <property type="entry name" value="HipA_C"/>
    <property type="match status" value="1"/>
</dbReference>
<feature type="domain" description="HipA N-terminal subdomain 1" evidence="5">
    <location>
        <begin position="2"/>
        <end position="55"/>
    </location>
</feature>
<evidence type="ECO:0000313" key="6">
    <source>
        <dbReference type="EMBL" id="PCJ18879.1"/>
    </source>
</evidence>
<evidence type="ECO:0000313" key="7">
    <source>
        <dbReference type="Proteomes" id="UP000218327"/>
    </source>
</evidence>
<protein>
    <submittedName>
        <fullName evidence="6">Phosphatidylinositol kinase</fullName>
    </submittedName>
</protein>
<dbReference type="PANTHER" id="PTHR37419">
    <property type="entry name" value="SERINE/THREONINE-PROTEIN KINASE TOXIN HIPA"/>
    <property type="match status" value="1"/>
</dbReference>
<dbReference type="Pfam" id="PF13657">
    <property type="entry name" value="Couple_hipA"/>
    <property type="match status" value="1"/>
</dbReference>
<organism evidence="6 7">
    <name type="scientific">SAR86 cluster bacterium</name>
    <dbReference type="NCBI Taxonomy" id="2030880"/>
    <lineage>
        <taxon>Bacteria</taxon>
        <taxon>Pseudomonadati</taxon>
        <taxon>Pseudomonadota</taxon>
        <taxon>Gammaproteobacteria</taxon>
        <taxon>SAR86 cluster</taxon>
    </lineage>
</organism>
<evidence type="ECO:0000256" key="3">
    <source>
        <dbReference type="ARBA" id="ARBA00022777"/>
    </source>
</evidence>
<dbReference type="Proteomes" id="UP000218327">
    <property type="component" value="Unassembled WGS sequence"/>
</dbReference>
<dbReference type="GO" id="GO:0004674">
    <property type="term" value="F:protein serine/threonine kinase activity"/>
    <property type="evidence" value="ECO:0007669"/>
    <property type="project" value="TreeGrafter"/>
</dbReference>
<reference evidence="7" key="1">
    <citation type="submission" date="2017-08" db="EMBL/GenBank/DDBJ databases">
        <title>A dynamic microbial community with high functional redundancy inhabits the cold, oxic subseafloor aquifer.</title>
        <authorList>
            <person name="Tully B.J."/>
            <person name="Wheat C.G."/>
            <person name="Glazer B.T."/>
            <person name="Huber J.A."/>
        </authorList>
    </citation>
    <scope>NUCLEOTIDE SEQUENCE [LARGE SCALE GENOMIC DNA]</scope>
</reference>
<dbReference type="InterPro" id="IPR052028">
    <property type="entry name" value="HipA_Ser/Thr_kinase"/>
</dbReference>
<keyword evidence="2" id="KW-0808">Transferase</keyword>
<keyword evidence="3 6" id="KW-0418">Kinase</keyword>
<name>A0A2A5AI01_9GAMM</name>
<dbReference type="PANTHER" id="PTHR37419:SF8">
    <property type="entry name" value="TOXIN YJJJ"/>
    <property type="match status" value="1"/>
</dbReference>
<evidence type="ECO:0000256" key="1">
    <source>
        <dbReference type="ARBA" id="ARBA00010164"/>
    </source>
</evidence>
<dbReference type="InterPro" id="IPR012893">
    <property type="entry name" value="HipA-like_C"/>
</dbReference>
<accession>A0A2A5AI01</accession>
<gene>
    <name evidence="6" type="ORF">COA96_16520</name>
</gene>
<evidence type="ECO:0000256" key="2">
    <source>
        <dbReference type="ARBA" id="ARBA00022679"/>
    </source>
</evidence>
<feature type="domain" description="HipA-like C-terminal" evidence="4">
    <location>
        <begin position="98"/>
        <end position="325"/>
    </location>
</feature>